<organism evidence="4 5">
    <name type="scientific">Anisodus acutangulus</name>
    <dbReference type="NCBI Taxonomy" id="402998"/>
    <lineage>
        <taxon>Eukaryota</taxon>
        <taxon>Viridiplantae</taxon>
        <taxon>Streptophyta</taxon>
        <taxon>Embryophyta</taxon>
        <taxon>Tracheophyta</taxon>
        <taxon>Spermatophyta</taxon>
        <taxon>Magnoliopsida</taxon>
        <taxon>eudicotyledons</taxon>
        <taxon>Gunneridae</taxon>
        <taxon>Pentapetalae</taxon>
        <taxon>asterids</taxon>
        <taxon>lamiids</taxon>
        <taxon>Solanales</taxon>
        <taxon>Solanaceae</taxon>
        <taxon>Solanoideae</taxon>
        <taxon>Hyoscyameae</taxon>
        <taxon>Anisodus</taxon>
    </lineage>
</organism>
<dbReference type="Gene3D" id="3.30.559.10">
    <property type="entry name" value="Chloramphenicol acetyltransferase-like domain"/>
    <property type="match status" value="1"/>
</dbReference>
<dbReference type="GO" id="GO:0016746">
    <property type="term" value="F:acyltransferase activity"/>
    <property type="evidence" value="ECO:0007669"/>
    <property type="project" value="UniProtKB-KW"/>
</dbReference>
<proteinExistence type="inferred from homology"/>
<dbReference type="Pfam" id="PF02458">
    <property type="entry name" value="Transferase"/>
    <property type="match status" value="1"/>
</dbReference>
<comment type="similarity">
    <text evidence="1">Belongs to the plant acyltransferase family.</text>
</comment>
<dbReference type="PANTHER" id="PTHR31623">
    <property type="entry name" value="F21J9.9"/>
    <property type="match status" value="1"/>
</dbReference>
<evidence type="ECO:0000256" key="2">
    <source>
        <dbReference type="ARBA" id="ARBA00022679"/>
    </source>
</evidence>
<protein>
    <submittedName>
        <fullName evidence="4">Uncharacterized protein</fullName>
    </submittedName>
</protein>
<sequence>MDGLKQIKERPITRHGSENCSRRFLFDGSKIAELKDIFKENATTHEEIQPTRVALVTAVIWNALINVAQAKHGQLRPSLLSPAMNLRGRTAVVPISQNAFGNSWIPIIARFSPQGDKLEWFDLISLFSNAVKNTAKVIGKANSEEISLIGAGAFAEVHEEILRNNGVDVFICSSWSRFPVYEADFGWGRPCWVSCSSEDCEMFTLLDSKCGDGIEAWVCLNEKDMSEFELNTDICKFTSLF</sequence>
<gene>
    <name evidence="4" type="ORF">K7X08_009016</name>
</gene>
<name>A0A9Q1MZ04_9SOLA</name>
<keyword evidence="2" id="KW-0808">Transferase</keyword>
<evidence type="ECO:0000256" key="3">
    <source>
        <dbReference type="ARBA" id="ARBA00023315"/>
    </source>
</evidence>
<evidence type="ECO:0000313" key="5">
    <source>
        <dbReference type="Proteomes" id="UP001152561"/>
    </source>
</evidence>
<dbReference type="AlphaFoldDB" id="A0A9Q1MZ04"/>
<keyword evidence="5" id="KW-1185">Reference proteome</keyword>
<keyword evidence="3" id="KW-0012">Acyltransferase</keyword>
<accession>A0A9Q1MZ04</accession>
<dbReference type="OrthoDB" id="671439at2759"/>
<evidence type="ECO:0000313" key="4">
    <source>
        <dbReference type="EMBL" id="KAJ8572505.1"/>
    </source>
</evidence>
<dbReference type="EMBL" id="JAJAGQ010000001">
    <property type="protein sequence ID" value="KAJ8572505.1"/>
    <property type="molecule type" value="Genomic_DNA"/>
</dbReference>
<dbReference type="Proteomes" id="UP001152561">
    <property type="component" value="Unassembled WGS sequence"/>
</dbReference>
<comment type="caution">
    <text evidence="4">The sequence shown here is derived from an EMBL/GenBank/DDBJ whole genome shotgun (WGS) entry which is preliminary data.</text>
</comment>
<evidence type="ECO:0000256" key="1">
    <source>
        <dbReference type="ARBA" id="ARBA00009861"/>
    </source>
</evidence>
<dbReference type="InterPro" id="IPR023213">
    <property type="entry name" value="CAT-like_dom_sf"/>
</dbReference>
<dbReference type="PANTHER" id="PTHR31623:SF83">
    <property type="entry name" value="ACETYL-COA-BENZYLALCOHOL ACETYLTRANSFERASE-LIKE"/>
    <property type="match status" value="1"/>
</dbReference>
<reference evidence="5" key="1">
    <citation type="journal article" date="2023" name="Proc. Natl. Acad. Sci. U.S.A.">
        <title>Genomic and structural basis for evolution of tropane alkaloid biosynthesis.</title>
        <authorList>
            <person name="Wanga Y.-J."/>
            <person name="Taina T."/>
            <person name="Yua J.-Y."/>
            <person name="Lia J."/>
            <person name="Xua B."/>
            <person name="Chenc J."/>
            <person name="D'Auriad J.C."/>
            <person name="Huanga J.-P."/>
            <person name="Huanga S.-X."/>
        </authorList>
    </citation>
    <scope>NUCLEOTIDE SEQUENCE [LARGE SCALE GENOMIC DNA]</scope>
    <source>
        <strain evidence="5">cv. KIB-2019</strain>
    </source>
</reference>